<dbReference type="Proteomes" id="UP001275664">
    <property type="component" value="Unassembled WGS sequence"/>
</dbReference>
<organism evidence="2 3">
    <name type="scientific">Scandinavium lactucae</name>
    <dbReference type="NCBI Taxonomy" id="3095028"/>
    <lineage>
        <taxon>Bacteria</taxon>
        <taxon>Pseudomonadati</taxon>
        <taxon>Pseudomonadota</taxon>
        <taxon>Gammaproteobacteria</taxon>
        <taxon>Enterobacterales</taxon>
        <taxon>Enterobacteriaceae</taxon>
        <taxon>Scandinavium</taxon>
    </lineage>
</organism>
<keyword evidence="3" id="KW-1185">Reference proteome</keyword>
<feature type="transmembrane region" description="Helical" evidence="1">
    <location>
        <begin position="56"/>
        <end position="75"/>
    </location>
</feature>
<feature type="transmembrane region" description="Helical" evidence="1">
    <location>
        <begin position="302"/>
        <end position="325"/>
    </location>
</feature>
<sequence>MYLILLLLPLSFLAYKVSRDTFNPVFLMSSSYIFVSAIILWTSDILTYDFKVETQLFIFGNIFVFSLFSFCGSGLIKGKDINFGESIKIHSNTLFVLLCFFSLSYIIVRIAGYNVSLQEIKNSLHEIRTEEVADGHSAVQYFFTLIYIVWGYYLIARKIKSSSKILLIVLMMLLLVVAVVSTSKQATFMLFISTFFITTRRKFKSIVMFAFLGLALFSFFSFIIRTNTNSSFWEALKTYLAIYVSSPTIAMQEFYLLSSKIADSNLIRIFMKIAGFAVPETLHREFVYVGVPTNVYTAFSDYVFYGWTVSYIMMALHGFICGLLWKLSKMFIWAKVFYSLFAYTIIFTFFHESLVTSLSLWLQLLLLSVLFSCCYKVQKNYVIRD</sequence>
<proteinExistence type="predicted"/>
<feature type="transmembrane region" description="Helical" evidence="1">
    <location>
        <begin position="203"/>
        <end position="224"/>
    </location>
</feature>
<feature type="transmembrane region" description="Helical" evidence="1">
    <location>
        <begin position="356"/>
        <end position="375"/>
    </location>
</feature>
<dbReference type="NCBIfam" id="TIGR04370">
    <property type="entry name" value="glyco_rpt_poly"/>
    <property type="match status" value="1"/>
</dbReference>
<dbReference type="EMBL" id="JAWXRD010000011">
    <property type="protein sequence ID" value="MDX6040104.1"/>
    <property type="molecule type" value="Genomic_DNA"/>
</dbReference>
<accession>A0ABU4QP07</accession>
<keyword evidence="1" id="KW-0812">Transmembrane</keyword>
<evidence type="ECO:0000256" key="1">
    <source>
        <dbReference type="SAM" id="Phobius"/>
    </source>
</evidence>
<feature type="transmembrane region" description="Helical" evidence="1">
    <location>
        <begin position="29"/>
        <end position="49"/>
    </location>
</feature>
<feature type="transmembrane region" description="Helical" evidence="1">
    <location>
        <begin position="161"/>
        <end position="182"/>
    </location>
</feature>
<feature type="transmembrane region" description="Helical" evidence="1">
    <location>
        <begin position="95"/>
        <end position="117"/>
    </location>
</feature>
<comment type="caution">
    <text evidence="2">The sequence shown here is derived from an EMBL/GenBank/DDBJ whole genome shotgun (WGS) entry which is preliminary data.</text>
</comment>
<reference evidence="2 3" key="1">
    <citation type="submission" date="2023-11" db="EMBL/GenBank/DDBJ databases">
        <title>Scandinavium wanjuensis sp. nov., isolated from lettuce South Korea.</title>
        <authorList>
            <person name="Park J."/>
            <person name="Park S."/>
            <person name="Oh K.K."/>
            <person name="Cho G.S."/>
            <person name="Franz C.M.A.P."/>
        </authorList>
    </citation>
    <scope>NUCLEOTIDE SEQUENCE [LARGE SCALE GENOMIC DNA]</scope>
    <source>
        <strain evidence="2 3">V105_6</strain>
    </source>
</reference>
<keyword evidence="1" id="KW-1133">Transmembrane helix</keyword>
<name>A0ABU4QP07_9ENTR</name>
<dbReference type="RefSeq" id="WP_319785809.1">
    <property type="nucleotide sequence ID" value="NZ_JAWXRD010000011.1"/>
</dbReference>
<protein>
    <submittedName>
        <fullName evidence="2">O-antigen polymerase</fullName>
    </submittedName>
</protein>
<keyword evidence="1" id="KW-0472">Membrane</keyword>
<evidence type="ECO:0000313" key="2">
    <source>
        <dbReference type="EMBL" id="MDX6040104.1"/>
    </source>
</evidence>
<gene>
    <name evidence="2" type="ORF">SIK69_07820</name>
</gene>
<evidence type="ECO:0000313" key="3">
    <source>
        <dbReference type="Proteomes" id="UP001275664"/>
    </source>
</evidence>
<feature type="transmembrane region" description="Helical" evidence="1">
    <location>
        <begin position="138"/>
        <end position="155"/>
    </location>
</feature>
<feature type="transmembrane region" description="Helical" evidence="1">
    <location>
        <begin position="332"/>
        <end position="350"/>
    </location>
</feature>